<keyword evidence="2" id="KW-1185">Reference proteome</keyword>
<dbReference type="Gene3D" id="3.40.30.10">
    <property type="entry name" value="Glutaredoxin"/>
    <property type="match status" value="1"/>
</dbReference>
<dbReference type="AlphaFoldDB" id="A0A1N7EHF7"/>
<sequence length="127" mass="13735">MSTILSPSTRLILAQLNTNKHLLSHAHPDGTQIIAEILACFTITHAAKTWYLLGTDGCHLCQIATQTVNQALSIITNPPTLATLDLSDSSDLLLVDMLGSSIPILIANNRLLCYPFGLMDITQIINP</sequence>
<accession>A0A1N7EHF7</accession>
<protein>
    <submittedName>
        <fullName evidence="1">Uncharacterized protein</fullName>
    </submittedName>
</protein>
<gene>
    <name evidence="1" type="ORF">SAMN02745664_10526</name>
</gene>
<name>A0A1N7EHF7_9GAMM</name>
<proteinExistence type="predicted"/>
<dbReference type="Proteomes" id="UP000187495">
    <property type="component" value="Unassembled WGS sequence"/>
</dbReference>
<dbReference type="RefSeq" id="WP_076555014.1">
    <property type="nucleotide sequence ID" value="NZ_FTNU01000005.1"/>
</dbReference>
<evidence type="ECO:0000313" key="1">
    <source>
        <dbReference type="EMBL" id="SIR87428.1"/>
    </source>
</evidence>
<evidence type="ECO:0000313" key="2">
    <source>
        <dbReference type="Proteomes" id="UP000187495"/>
    </source>
</evidence>
<reference evidence="2" key="1">
    <citation type="submission" date="2017-01" db="EMBL/GenBank/DDBJ databases">
        <authorList>
            <person name="Varghese N."/>
            <person name="Submissions S."/>
        </authorList>
    </citation>
    <scope>NUCLEOTIDE SEQUENCE [LARGE SCALE GENOMIC DNA]</scope>
    <source>
        <strain evidence="2">DSM 21768</strain>
    </source>
</reference>
<dbReference type="EMBL" id="FTNU01000005">
    <property type="protein sequence ID" value="SIR87428.1"/>
    <property type="molecule type" value="Genomic_DNA"/>
</dbReference>
<dbReference type="STRING" id="34061.B0189_03760"/>
<organism evidence="1 2">
    <name type="scientific">Moraxella cuniculi DSM 21768</name>
    <dbReference type="NCBI Taxonomy" id="1122245"/>
    <lineage>
        <taxon>Bacteria</taxon>
        <taxon>Pseudomonadati</taxon>
        <taxon>Pseudomonadota</taxon>
        <taxon>Gammaproteobacteria</taxon>
        <taxon>Moraxellales</taxon>
        <taxon>Moraxellaceae</taxon>
        <taxon>Moraxella</taxon>
    </lineage>
</organism>